<organism evidence="1 2">
    <name type="scientific">Campylobacter concisus ATCC 51562</name>
    <dbReference type="NCBI Taxonomy" id="1242969"/>
    <lineage>
        <taxon>Bacteria</taxon>
        <taxon>Pseudomonadati</taxon>
        <taxon>Campylobacterota</taxon>
        <taxon>Epsilonproteobacteria</taxon>
        <taxon>Campylobacterales</taxon>
        <taxon>Campylobacteraceae</taxon>
        <taxon>Campylobacter</taxon>
    </lineage>
</organism>
<dbReference type="PATRIC" id="fig|1242969.3.peg.1716"/>
<dbReference type="EMBL" id="ANNI01000009">
    <property type="protein sequence ID" value="ERJ25152.1"/>
    <property type="molecule type" value="Genomic_DNA"/>
</dbReference>
<evidence type="ECO:0000313" key="2">
    <source>
        <dbReference type="Proteomes" id="UP000016627"/>
    </source>
</evidence>
<proteinExistence type="predicted"/>
<name>U2F4K7_9BACT</name>
<dbReference type="Proteomes" id="UP000016627">
    <property type="component" value="Unassembled WGS sequence"/>
</dbReference>
<evidence type="ECO:0000313" key="1">
    <source>
        <dbReference type="EMBL" id="ERJ25152.1"/>
    </source>
</evidence>
<accession>U2F4K7</accession>
<gene>
    <name evidence="1" type="ORF">ATCC51562_735</name>
</gene>
<dbReference type="AlphaFoldDB" id="U2F4K7"/>
<comment type="caution">
    <text evidence="1">The sequence shown here is derived from an EMBL/GenBank/DDBJ whole genome shotgun (WGS) entry which is preliminary data.</text>
</comment>
<reference evidence="1 2" key="1">
    <citation type="journal article" date="2013" name="BMC Genomics">
        <title>Comparative genomics of Campylobacter concisus isolates reveals genetic diversity and provides insights into disease association.</title>
        <authorList>
            <person name="Deshpande N.P."/>
            <person name="Kaakoush N.O."/>
            <person name="Wilkins M.R."/>
            <person name="Mitchell H.M."/>
        </authorList>
    </citation>
    <scope>NUCLEOTIDE SEQUENCE [LARGE SCALE GENOMIC DNA]</scope>
    <source>
        <strain evidence="1 2">ATCC 51562</strain>
    </source>
</reference>
<protein>
    <submittedName>
        <fullName evidence="1">Uncharacterized protein</fullName>
    </submittedName>
</protein>
<sequence>MRQNTGQIVVATDICINLKNFLQRVLYKNFYCFLNLVQFMRLFAKFCLYKILLADHKR</sequence>